<reference evidence="2 3" key="1">
    <citation type="journal article" date="2015" name="Nature">
        <title>rRNA introns, odd ribosomes, and small enigmatic genomes across a large radiation of phyla.</title>
        <authorList>
            <person name="Brown C.T."/>
            <person name="Hug L.A."/>
            <person name="Thomas B.C."/>
            <person name="Sharon I."/>
            <person name="Castelle C.J."/>
            <person name="Singh A."/>
            <person name="Wilkins M.J."/>
            <person name="Williams K.H."/>
            <person name="Banfield J.F."/>
        </authorList>
    </citation>
    <scope>NUCLEOTIDE SEQUENCE [LARGE SCALE GENOMIC DNA]</scope>
</reference>
<dbReference type="AlphaFoldDB" id="A0A0F9YIE0"/>
<accession>A0A0F9YIE0</accession>
<feature type="transmembrane region" description="Helical" evidence="1">
    <location>
        <begin position="281"/>
        <end position="300"/>
    </location>
</feature>
<keyword evidence="1" id="KW-0812">Transmembrane</keyword>
<sequence length="304" mass="33194">MQKSKVITFLISLLLGLGLLVRPAVAEITPEVSISKLPSYFNTNNFKLSYSAVTSDPTSISAQFYYRKEGGSYVTLGPIINGASGQVEVTSSQVSDQTKYYFKVEISGATDETSSFYDISGPSPVTGYYKDTIDSDDFKIHWINPNDTDFSKVVIYRGETVDFSADNQHEIARISGSSNSDMTYDEHTPDFNKTYFYALRALDKADNSSSLVGDGSTTVTVITPVPSQNGSGKVTVLPKEGTGQVLGEEANLETINNPSATETPNGIIGKVVKFAKDRTKITLGIITLIIVLPVLYFYFLSKRK</sequence>
<evidence type="ECO:0000313" key="3">
    <source>
        <dbReference type="Proteomes" id="UP000034803"/>
    </source>
</evidence>
<evidence type="ECO:0000313" key="2">
    <source>
        <dbReference type="EMBL" id="KKP31128.1"/>
    </source>
</evidence>
<keyword evidence="1" id="KW-0472">Membrane</keyword>
<protein>
    <submittedName>
        <fullName evidence="2">Uncharacterized protein</fullName>
    </submittedName>
</protein>
<proteinExistence type="predicted"/>
<evidence type="ECO:0000256" key="1">
    <source>
        <dbReference type="SAM" id="Phobius"/>
    </source>
</evidence>
<dbReference type="InterPro" id="IPR013783">
    <property type="entry name" value="Ig-like_fold"/>
</dbReference>
<organism evidence="2 3">
    <name type="scientific">Candidatus Woesebacteria bacterium GW2011_GWC2_31_9</name>
    <dbReference type="NCBI Taxonomy" id="1618586"/>
    <lineage>
        <taxon>Bacteria</taxon>
        <taxon>Candidatus Woeseibacteriota</taxon>
    </lineage>
</organism>
<comment type="caution">
    <text evidence="2">The sequence shown here is derived from an EMBL/GenBank/DDBJ whole genome shotgun (WGS) entry which is preliminary data.</text>
</comment>
<keyword evidence="1" id="KW-1133">Transmembrane helix</keyword>
<dbReference type="Gene3D" id="2.60.40.10">
    <property type="entry name" value="Immunoglobulins"/>
    <property type="match status" value="1"/>
</dbReference>
<name>A0A0F9YIE0_9BACT</name>
<gene>
    <name evidence="2" type="ORF">UR21_C0015G0002</name>
</gene>
<dbReference type="Proteomes" id="UP000034803">
    <property type="component" value="Unassembled WGS sequence"/>
</dbReference>
<dbReference type="EMBL" id="LBOI01000015">
    <property type="protein sequence ID" value="KKP31128.1"/>
    <property type="molecule type" value="Genomic_DNA"/>
</dbReference>